<proteinExistence type="predicted"/>
<organism evidence="3 4">
    <name type="scientific">Streptacidiphilus fuscans</name>
    <dbReference type="NCBI Taxonomy" id="2789292"/>
    <lineage>
        <taxon>Bacteria</taxon>
        <taxon>Bacillati</taxon>
        <taxon>Actinomycetota</taxon>
        <taxon>Actinomycetes</taxon>
        <taxon>Kitasatosporales</taxon>
        <taxon>Streptomycetaceae</taxon>
        <taxon>Streptacidiphilus</taxon>
    </lineage>
</organism>
<feature type="transmembrane region" description="Helical" evidence="1">
    <location>
        <begin position="35"/>
        <end position="54"/>
    </location>
</feature>
<feature type="transmembrane region" description="Helical" evidence="1">
    <location>
        <begin position="111"/>
        <end position="139"/>
    </location>
</feature>
<dbReference type="Pfam" id="PF11139">
    <property type="entry name" value="SfLAP"/>
    <property type="match status" value="1"/>
</dbReference>
<evidence type="ECO:0000256" key="1">
    <source>
        <dbReference type="SAM" id="Phobius"/>
    </source>
</evidence>
<feature type="transmembrane region" description="Helical" evidence="1">
    <location>
        <begin position="74"/>
        <end position="90"/>
    </location>
</feature>
<evidence type="ECO:0000313" key="2">
    <source>
        <dbReference type="EMBL" id="MBF9069878.1"/>
    </source>
</evidence>
<dbReference type="RefSeq" id="WP_196195018.1">
    <property type="nucleotide sequence ID" value="NZ_JADPRT010000006.1"/>
</dbReference>
<accession>A0A931BG05</accession>
<sequence length="215" mass="22724">MLLDLFIIGVAITLGPLHNTGFILILTADRGVRKGLAFILAWLACLVVVIALVLLGTGGTPPRPHTVPSSVAEAVKLAIGLALICFGEYKRRKAAGKPRTPPTWLGRLHDVSAWTAAGFGIFLQPWGMVAAAAAIVVGAKVSSVASYLALMGFCLLASASILVMELCTAFAPEAAGRQLDRVRVWLDDHTDQAVVVISLLAGLWLVSKSIYQLVT</sequence>
<evidence type="ECO:0000313" key="3">
    <source>
        <dbReference type="EMBL" id="MBF9073448.1"/>
    </source>
</evidence>
<protein>
    <submittedName>
        <fullName evidence="3">GAP family protein</fullName>
    </submittedName>
</protein>
<keyword evidence="1" id="KW-0472">Membrane</keyword>
<feature type="transmembrane region" description="Helical" evidence="1">
    <location>
        <begin position="145"/>
        <end position="172"/>
    </location>
</feature>
<keyword evidence="1" id="KW-0812">Transmembrane</keyword>
<evidence type="ECO:0000313" key="4">
    <source>
        <dbReference type="Proteomes" id="UP000657385"/>
    </source>
</evidence>
<reference evidence="3" key="1">
    <citation type="submission" date="2020-11" db="EMBL/GenBank/DDBJ databases">
        <title>Isolation and identification of active actinomycetes.</title>
        <authorList>
            <person name="Yu B."/>
        </authorList>
    </citation>
    <scope>NUCLEOTIDE SEQUENCE</scope>
    <source>
        <strain evidence="3">NEAU-YB345</strain>
    </source>
</reference>
<feature type="transmembrane region" description="Helical" evidence="1">
    <location>
        <begin position="6"/>
        <end position="28"/>
    </location>
</feature>
<dbReference type="EMBL" id="JADPRT010000022">
    <property type="protein sequence ID" value="MBF9073448.1"/>
    <property type="molecule type" value="Genomic_DNA"/>
</dbReference>
<gene>
    <name evidence="2" type="ORF">I2501_17790</name>
    <name evidence="3" type="ORF">I2501_36080</name>
</gene>
<dbReference type="AlphaFoldDB" id="A0A931BG05"/>
<comment type="caution">
    <text evidence="3">The sequence shown here is derived from an EMBL/GenBank/DDBJ whole genome shotgun (WGS) entry which is preliminary data.</text>
</comment>
<feature type="transmembrane region" description="Helical" evidence="1">
    <location>
        <begin position="193"/>
        <end position="214"/>
    </location>
</feature>
<name>A0A931BG05_9ACTN</name>
<dbReference type="Proteomes" id="UP000657385">
    <property type="component" value="Unassembled WGS sequence"/>
</dbReference>
<keyword evidence="1" id="KW-1133">Transmembrane helix</keyword>
<dbReference type="InterPro" id="IPR021315">
    <property type="entry name" value="Gap/Sap"/>
</dbReference>
<keyword evidence="4" id="KW-1185">Reference proteome</keyword>
<dbReference type="EMBL" id="JADPRT010000006">
    <property type="protein sequence ID" value="MBF9069878.1"/>
    <property type="molecule type" value="Genomic_DNA"/>
</dbReference>